<dbReference type="PROSITE" id="PS51767">
    <property type="entry name" value="PEPTIDASE_A1"/>
    <property type="match status" value="1"/>
</dbReference>
<keyword evidence="7" id="KW-1185">Reference proteome</keyword>
<dbReference type="Gene3D" id="2.40.70.10">
    <property type="entry name" value="Acid Proteases"/>
    <property type="match status" value="2"/>
</dbReference>
<reference evidence="6 7" key="1">
    <citation type="submission" date="2015-04" db="EMBL/GenBank/DDBJ databases">
        <title>Complete genome sequence of Schizopora paradoxa KUC8140, a cosmopolitan wood degrader in East Asia.</title>
        <authorList>
            <consortium name="DOE Joint Genome Institute"/>
            <person name="Min B."/>
            <person name="Park H."/>
            <person name="Jang Y."/>
            <person name="Kim J.-J."/>
            <person name="Kim K.H."/>
            <person name="Pangilinan J."/>
            <person name="Lipzen A."/>
            <person name="Riley R."/>
            <person name="Grigoriev I.V."/>
            <person name="Spatafora J.W."/>
            <person name="Choi I.-G."/>
        </authorList>
    </citation>
    <scope>NUCLEOTIDE SEQUENCE [LARGE SCALE GENOMIC DNA]</scope>
    <source>
        <strain evidence="6 7">KUC8140</strain>
    </source>
</reference>
<accession>A0A0H2RND3</accession>
<evidence type="ECO:0000256" key="2">
    <source>
        <dbReference type="SAM" id="MobiDB-lite"/>
    </source>
</evidence>
<dbReference type="InterPro" id="IPR034164">
    <property type="entry name" value="Pepsin-like_dom"/>
</dbReference>
<dbReference type="AlphaFoldDB" id="A0A0H2RND3"/>
<organism evidence="6 7">
    <name type="scientific">Schizopora paradoxa</name>
    <dbReference type="NCBI Taxonomy" id="27342"/>
    <lineage>
        <taxon>Eukaryota</taxon>
        <taxon>Fungi</taxon>
        <taxon>Dikarya</taxon>
        <taxon>Basidiomycota</taxon>
        <taxon>Agaricomycotina</taxon>
        <taxon>Agaricomycetes</taxon>
        <taxon>Hymenochaetales</taxon>
        <taxon>Schizoporaceae</taxon>
        <taxon>Schizopora</taxon>
    </lineage>
</organism>
<evidence type="ECO:0000313" key="7">
    <source>
        <dbReference type="Proteomes" id="UP000053477"/>
    </source>
</evidence>
<name>A0A0H2RND3_9AGAM</name>
<evidence type="ECO:0000256" key="4">
    <source>
        <dbReference type="SAM" id="SignalP"/>
    </source>
</evidence>
<proteinExistence type="inferred from homology"/>
<dbReference type="Proteomes" id="UP000053477">
    <property type="component" value="Unassembled WGS sequence"/>
</dbReference>
<feature type="domain" description="Peptidase A1" evidence="5">
    <location>
        <begin position="66"/>
        <end position="400"/>
    </location>
</feature>
<keyword evidence="3" id="KW-1133">Transmembrane helix</keyword>
<feature type="chain" id="PRO_5005201966" evidence="4">
    <location>
        <begin position="28"/>
        <end position="578"/>
    </location>
</feature>
<feature type="transmembrane region" description="Helical" evidence="3">
    <location>
        <begin position="487"/>
        <end position="509"/>
    </location>
</feature>
<dbReference type="PANTHER" id="PTHR47966:SF51">
    <property type="entry name" value="BETA-SITE APP-CLEAVING ENZYME, ISOFORM A-RELATED"/>
    <property type="match status" value="1"/>
</dbReference>
<feature type="region of interest" description="Disordered" evidence="2">
    <location>
        <begin position="434"/>
        <end position="477"/>
    </location>
</feature>
<dbReference type="GO" id="GO:0006508">
    <property type="term" value="P:proteolysis"/>
    <property type="evidence" value="ECO:0007669"/>
    <property type="project" value="UniProtKB-KW"/>
</dbReference>
<keyword evidence="6" id="KW-0645">Protease</keyword>
<dbReference type="InParanoid" id="A0A0H2RND3"/>
<dbReference type="SUPFAM" id="SSF50630">
    <property type="entry name" value="Acid proteases"/>
    <property type="match status" value="1"/>
</dbReference>
<keyword evidence="4" id="KW-0732">Signal</keyword>
<evidence type="ECO:0000256" key="1">
    <source>
        <dbReference type="ARBA" id="ARBA00007447"/>
    </source>
</evidence>
<dbReference type="InterPro" id="IPR001461">
    <property type="entry name" value="Aspartic_peptidase_A1"/>
</dbReference>
<keyword evidence="6" id="KW-0378">Hydrolase</keyword>
<dbReference type="Pfam" id="PF00026">
    <property type="entry name" value="Asp"/>
    <property type="match status" value="1"/>
</dbReference>
<dbReference type="PANTHER" id="PTHR47966">
    <property type="entry name" value="BETA-SITE APP-CLEAVING ENZYME, ISOFORM A-RELATED"/>
    <property type="match status" value="1"/>
</dbReference>
<dbReference type="EMBL" id="KQ086012">
    <property type="protein sequence ID" value="KLO10943.1"/>
    <property type="molecule type" value="Genomic_DNA"/>
</dbReference>
<dbReference type="InterPro" id="IPR021109">
    <property type="entry name" value="Peptidase_aspartic_dom_sf"/>
</dbReference>
<protein>
    <submittedName>
        <fullName evidence="6">Acid protease</fullName>
    </submittedName>
</protein>
<feature type="compositionally biased region" description="Low complexity" evidence="2">
    <location>
        <begin position="451"/>
        <end position="467"/>
    </location>
</feature>
<comment type="similarity">
    <text evidence="1">Belongs to the peptidase A1 family.</text>
</comment>
<feature type="signal peptide" evidence="4">
    <location>
        <begin position="1"/>
        <end position="27"/>
    </location>
</feature>
<dbReference type="CDD" id="cd05471">
    <property type="entry name" value="pepsin_like"/>
    <property type="match status" value="1"/>
</dbReference>
<dbReference type="InterPro" id="IPR033121">
    <property type="entry name" value="PEPTIDASE_A1"/>
</dbReference>
<keyword evidence="3" id="KW-0472">Membrane</keyword>
<evidence type="ECO:0000313" key="6">
    <source>
        <dbReference type="EMBL" id="KLO10943.1"/>
    </source>
</evidence>
<evidence type="ECO:0000259" key="5">
    <source>
        <dbReference type="PROSITE" id="PS51767"/>
    </source>
</evidence>
<dbReference type="STRING" id="27342.A0A0H2RND3"/>
<dbReference type="GO" id="GO:0004190">
    <property type="term" value="F:aspartic-type endopeptidase activity"/>
    <property type="evidence" value="ECO:0007669"/>
    <property type="project" value="InterPro"/>
</dbReference>
<gene>
    <name evidence="6" type="ORF">SCHPADRAFT_942424</name>
</gene>
<dbReference type="OrthoDB" id="15189at2759"/>
<keyword evidence="3" id="KW-0812">Transmembrane</keyword>
<evidence type="ECO:0000256" key="3">
    <source>
        <dbReference type="SAM" id="Phobius"/>
    </source>
</evidence>
<sequence length="578" mass="62023">MKFSVSRLSQLALQSTLLLSSLDASTAFQTSLKARKLAGRGQALSRRATDAHSTVVSLIDAYDIGYSIPLTLGGVDLEMLVDLGSTDLVVQAQIKETLNTSIPLSVAYGVGNGTGFINLATLQIGDFTVYNQSYGHLDETQDLGFPDGVSGIIGIGPRFSSNIFQLLNGTTLADPPLDRIISGASSVDNFLTLLLSRVLDGNVDTANDYGFLTIGSVLDNFTDISKQPKLTMLQDPEGVIFQHWETLMDENGIYGPDGKSLPTKTIYKVGPPTQLKAMFDSGWTFPAVPDYVAEAFYGRVPNAQFNSSGPYWTIPCSYELNISFSFGGVKYPVHPLDMAVPFDLDNNTIPNNMCMGTYQPYNFTQGALNGGGILDIILGMAFLRNTYFLGNYGNYTTSFNSSTELPYIQLLSTTDPAVAHKEFVEVRLGGKDTTHSQPALLPASAVNQTGSSKSADSDAASDAASKDLQSNNSDNDSRPWYKRTSGILSIIASSIVLILVVVGIAFYIYKARARSSKVPRESAFVPDMIGKASYKPLLADAAPIASSGGDQMSHGSYGASAPYSYASGGYDEPKYEHA</sequence>